<evidence type="ECO:0000313" key="15">
    <source>
        <dbReference type="Proteomes" id="UP001231616"/>
    </source>
</evidence>
<dbReference type="Gene3D" id="3.40.50.300">
    <property type="entry name" value="P-loop containing nucleotide triphosphate hydrolases"/>
    <property type="match status" value="1"/>
</dbReference>
<evidence type="ECO:0000256" key="2">
    <source>
        <dbReference type="ARBA" id="ARBA00022490"/>
    </source>
</evidence>
<dbReference type="SUPFAM" id="SSF52540">
    <property type="entry name" value="P-loop containing nucleoside triphosphate hydrolases"/>
    <property type="match status" value="1"/>
</dbReference>
<evidence type="ECO:0000256" key="8">
    <source>
        <dbReference type="ARBA" id="ARBA00022881"/>
    </source>
</evidence>
<keyword evidence="8" id="KW-0267">Excision nuclease</keyword>
<reference evidence="14 15" key="1">
    <citation type="submission" date="2023-08" db="EMBL/GenBank/DDBJ databases">
        <authorList>
            <person name="Joshi A."/>
            <person name="Thite S."/>
        </authorList>
    </citation>
    <scope>NUCLEOTIDE SEQUENCE [LARGE SCALE GENOMIC DNA]</scope>
    <source>
        <strain evidence="14 15">AC40</strain>
    </source>
</reference>
<name>A0ABT9H4E1_9GAMM</name>
<evidence type="ECO:0000256" key="7">
    <source>
        <dbReference type="ARBA" id="ARBA00022840"/>
    </source>
</evidence>
<keyword evidence="10" id="KW-0234">DNA repair</keyword>
<dbReference type="RefSeq" id="WP_305895177.1">
    <property type="nucleotide sequence ID" value="NZ_JAUZVZ010000042.1"/>
</dbReference>
<keyword evidence="15" id="KW-1185">Reference proteome</keyword>
<keyword evidence="5" id="KW-0227">DNA damage</keyword>
<evidence type="ECO:0000256" key="11">
    <source>
        <dbReference type="ARBA" id="ARBA00038000"/>
    </source>
</evidence>
<evidence type="ECO:0000256" key="13">
    <source>
        <dbReference type="ARBA" id="ARBA00042156"/>
    </source>
</evidence>
<evidence type="ECO:0000256" key="6">
    <source>
        <dbReference type="ARBA" id="ARBA00022769"/>
    </source>
</evidence>
<sequence length="61" mass="6258">DAGNTVIMVEHDMQVASNSDWVIDIGPGAGDEGGLIVAQGVPAEVAKSTTSRTAPFLSARF</sequence>
<keyword evidence="6" id="KW-0228">DNA excision</keyword>
<evidence type="ECO:0000256" key="4">
    <source>
        <dbReference type="ARBA" id="ARBA00022741"/>
    </source>
</evidence>
<comment type="similarity">
    <text evidence="11">Belongs to the ABC transporter superfamily. UvrA family.</text>
</comment>
<keyword evidence="3" id="KW-0677">Repeat</keyword>
<proteinExistence type="inferred from homology"/>
<keyword evidence="4" id="KW-0547">Nucleotide-binding</keyword>
<comment type="subcellular location">
    <subcellularLocation>
        <location evidence="1">Cytoplasm</location>
    </subcellularLocation>
</comment>
<evidence type="ECO:0000256" key="9">
    <source>
        <dbReference type="ARBA" id="ARBA00023125"/>
    </source>
</evidence>
<keyword evidence="9" id="KW-0238">DNA-binding</keyword>
<organism evidence="14 15">
    <name type="scientific">Alkalimonas collagenimarina</name>
    <dbReference type="NCBI Taxonomy" id="400390"/>
    <lineage>
        <taxon>Bacteria</taxon>
        <taxon>Pseudomonadati</taxon>
        <taxon>Pseudomonadota</taxon>
        <taxon>Gammaproteobacteria</taxon>
        <taxon>Alkalimonas</taxon>
    </lineage>
</organism>
<evidence type="ECO:0000256" key="3">
    <source>
        <dbReference type="ARBA" id="ARBA00022737"/>
    </source>
</evidence>
<evidence type="ECO:0000313" key="14">
    <source>
        <dbReference type="EMBL" id="MDP4537939.1"/>
    </source>
</evidence>
<evidence type="ECO:0000256" key="10">
    <source>
        <dbReference type="ARBA" id="ARBA00023204"/>
    </source>
</evidence>
<dbReference type="InterPro" id="IPR027417">
    <property type="entry name" value="P-loop_NTPase"/>
</dbReference>
<dbReference type="PANTHER" id="PTHR43152:SF1">
    <property type="entry name" value="UVRA PROTEIN"/>
    <property type="match status" value="1"/>
</dbReference>
<evidence type="ECO:0000256" key="5">
    <source>
        <dbReference type="ARBA" id="ARBA00022763"/>
    </source>
</evidence>
<gene>
    <name evidence="14" type="ORF">Q3O60_17290</name>
</gene>
<evidence type="ECO:0000256" key="12">
    <source>
        <dbReference type="ARBA" id="ARBA00039316"/>
    </source>
</evidence>
<feature type="non-terminal residue" evidence="14">
    <location>
        <position position="1"/>
    </location>
</feature>
<keyword evidence="2" id="KW-0963">Cytoplasm</keyword>
<accession>A0ABT9H4E1</accession>
<evidence type="ECO:0000256" key="1">
    <source>
        <dbReference type="ARBA" id="ARBA00004496"/>
    </source>
</evidence>
<dbReference type="PANTHER" id="PTHR43152">
    <property type="entry name" value="UVRABC SYSTEM PROTEIN A"/>
    <property type="match status" value="1"/>
</dbReference>
<comment type="caution">
    <text evidence="14">The sequence shown here is derived from an EMBL/GenBank/DDBJ whole genome shotgun (WGS) entry which is preliminary data.</text>
</comment>
<protein>
    <recommendedName>
        <fullName evidence="12">UvrABC system protein A</fullName>
    </recommendedName>
    <alternativeName>
        <fullName evidence="13">Excinuclease ABC subunit A</fullName>
    </alternativeName>
</protein>
<dbReference type="EMBL" id="JAUZVZ010000042">
    <property type="protein sequence ID" value="MDP4537939.1"/>
    <property type="molecule type" value="Genomic_DNA"/>
</dbReference>
<dbReference type="Proteomes" id="UP001231616">
    <property type="component" value="Unassembled WGS sequence"/>
</dbReference>
<keyword evidence="7" id="KW-0067">ATP-binding</keyword>